<dbReference type="Proteomes" id="UP000292702">
    <property type="component" value="Unassembled WGS sequence"/>
</dbReference>
<comment type="caution">
    <text evidence="2">The sequence shown here is derived from an EMBL/GenBank/DDBJ whole genome shotgun (WGS) entry which is preliminary data.</text>
</comment>
<evidence type="ECO:0000313" key="3">
    <source>
        <dbReference type="Proteomes" id="UP000292702"/>
    </source>
</evidence>
<reference evidence="2 3" key="1">
    <citation type="submission" date="2018-11" db="EMBL/GenBank/DDBJ databases">
        <title>Genome assembly of Steccherinum ochraceum LE-BIN_3174, the white-rot fungus of the Steccherinaceae family (The Residual Polyporoid clade, Polyporales, Basidiomycota).</title>
        <authorList>
            <person name="Fedorova T.V."/>
            <person name="Glazunova O.A."/>
            <person name="Landesman E.O."/>
            <person name="Moiseenko K.V."/>
            <person name="Psurtseva N.V."/>
            <person name="Savinova O.S."/>
            <person name="Shakhova N.V."/>
            <person name="Tyazhelova T.V."/>
            <person name="Vasina D.V."/>
        </authorList>
    </citation>
    <scope>NUCLEOTIDE SEQUENCE [LARGE SCALE GENOMIC DNA]</scope>
    <source>
        <strain evidence="2 3">LE-BIN_3174</strain>
    </source>
</reference>
<accession>A0A4R0RVE9</accession>
<keyword evidence="1" id="KW-0812">Transmembrane</keyword>
<feature type="transmembrane region" description="Helical" evidence="1">
    <location>
        <begin position="169"/>
        <end position="187"/>
    </location>
</feature>
<sequence>MSQSYHQGWQPLFDPESASARVESSLGRLAESLRLQEERSRSLQDDLGDPSAYPVNAIHVEAPPPTQYATRYHRDGRAEVTSVDWWRVINLEPTQVAQWVQFLHTTGCPEVYELLKCLSNFLNRDHKLESGGEPTQWYAYVETQLPCILVDMVSEPDMFQDDPTAFKSVSYGAEILAAIVYCLFMIMSGGIEGRSRRDLKCMKGLSSRIGRFSRAMWSQRHILQSSLRRDSTGCDDGEIPFYAFTAMTLIDRIYTEFHMRHEPLSMHVAHFFLHHWVYSPETGDCRTAIRLTFEILQFPRHIMQKMSRLFRDDRASSDEERHVMYVCTALLTNAPKSFSKVMLPEGSGIIPSLLIYCQRQLCSSTVSNSVKAIYMTSQILFIMLAAKETRAYFERQINRYAGQLNLIGLIKCFFVQEVQEGHQNLTQTRTC</sequence>
<keyword evidence="1" id="KW-1133">Transmembrane helix</keyword>
<gene>
    <name evidence="2" type="ORF">EIP91_011880</name>
</gene>
<protein>
    <submittedName>
        <fullName evidence="2">Uncharacterized protein</fullName>
    </submittedName>
</protein>
<keyword evidence="3" id="KW-1185">Reference proteome</keyword>
<proteinExistence type="predicted"/>
<dbReference type="OrthoDB" id="10618390at2759"/>
<evidence type="ECO:0000256" key="1">
    <source>
        <dbReference type="SAM" id="Phobius"/>
    </source>
</evidence>
<evidence type="ECO:0000313" key="2">
    <source>
        <dbReference type="EMBL" id="TCD67818.1"/>
    </source>
</evidence>
<organism evidence="2 3">
    <name type="scientific">Steccherinum ochraceum</name>
    <dbReference type="NCBI Taxonomy" id="92696"/>
    <lineage>
        <taxon>Eukaryota</taxon>
        <taxon>Fungi</taxon>
        <taxon>Dikarya</taxon>
        <taxon>Basidiomycota</taxon>
        <taxon>Agaricomycotina</taxon>
        <taxon>Agaricomycetes</taxon>
        <taxon>Polyporales</taxon>
        <taxon>Steccherinaceae</taxon>
        <taxon>Steccherinum</taxon>
    </lineage>
</organism>
<name>A0A4R0RVE9_9APHY</name>
<keyword evidence="1" id="KW-0472">Membrane</keyword>
<dbReference type="EMBL" id="RWJN01000084">
    <property type="protein sequence ID" value="TCD67818.1"/>
    <property type="molecule type" value="Genomic_DNA"/>
</dbReference>
<dbReference type="AlphaFoldDB" id="A0A4R0RVE9"/>